<reference evidence="1 2" key="1">
    <citation type="submission" date="2017-03" db="EMBL/GenBank/DDBJ databases">
        <title>Genome Survey of Euroglyphus maynei.</title>
        <authorList>
            <person name="Arlian L.G."/>
            <person name="Morgan M.S."/>
            <person name="Rider S.D."/>
        </authorList>
    </citation>
    <scope>NUCLEOTIDE SEQUENCE [LARGE SCALE GENOMIC DNA]</scope>
    <source>
        <strain evidence="1">Arlian Lab</strain>
        <tissue evidence="1">Whole body</tissue>
    </source>
</reference>
<dbReference type="EMBL" id="MUJZ01011978">
    <property type="protein sequence ID" value="OTF81742.1"/>
    <property type="molecule type" value="Genomic_DNA"/>
</dbReference>
<organism evidence="1 2">
    <name type="scientific">Euroglyphus maynei</name>
    <name type="common">Mayne's house dust mite</name>
    <dbReference type="NCBI Taxonomy" id="6958"/>
    <lineage>
        <taxon>Eukaryota</taxon>
        <taxon>Metazoa</taxon>
        <taxon>Ecdysozoa</taxon>
        <taxon>Arthropoda</taxon>
        <taxon>Chelicerata</taxon>
        <taxon>Arachnida</taxon>
        <taxon>Acari</taxon>
        <taxon>Acariformes</taxon>
        <taxon>Sarcoptiformes</taxon>
        <taxon>Astigmata</taxon>
        <taxon>Psoroptidia</taxon>
        <taxon>Analgoidea</taxon>
        <taxon>Pyroglyphidae</taxon>
        <taxon>Pyroglyphinae</taxon>
        <taxon>Euroglyphus</taxon>
    </lineage>
</organism>
<accession>A0A1Y3BLQ5</accession>
<protein>
    <submittedName>
        <fullName evidence="1">Uncharacterized protein</fullName>
    </submittedName>
</protein>
<dbReference type="AlphaFoldDB" id="A0A1Y3BLQ5"/>
<gene>
    <name evidence="1" type="ORF">BLA29_012041</name>
</gene>
<evidence type="ECO:0000313" key="2">
    <source>
        <dbReference type="Proteomes" id="UP000194236"/>
    </source>
</evidence>
<comment type="caution">
    <text evidence="1">The sequence shown here is derived from an EMBL/GenBank/DDBJ whole genome shotgun (WGS) entry which is preliminary data.</text>
</comment>
<name>A0A1Y3BLQ5_EURMA</name>
<dbReference type="Proteomes" id="UP000194236">
    <property type="component" value="Unassembled WGS sequence"/>
</dbReference>
<evidence type="ECO:0000313" key="1">
    <source>
        <dbReference type="EMBL" id="OTF81742.1"/>
    </source>
</evidence>
<proteinExistence type="predicted"/>
<sequence>MNVIHGSHLNRENVFGIAMKIPIIAYDLNR</sequence>
<keyword evidence="2" id="KW-1185">Reference proteome</keyword>